<dbReference type="GeneID" id="18795856"/>
<proteinExistence type="predicted"/>
<dbReference type="EMBL" id="JH687400">
    <property type="protein sequence ID" value="EIM79964.1"/>
    <property type="molecule type" value="Genomic_DNA"/>
</dbReference>
<accession>R7RX92</accession>
<dbReference type="Proteomes" id="UP000053927">
    <property type="component" value="Unassembled WGS sequence"/>
</dbReference>
<name>R7RX92_STEHR</name>
<gene>
    <name evidence="1" type="ORF">STEHIDRAFT_116161</name>
</gene>
<keyword evidence="2" id="KW-1185">Reference proteome</keyword>
<dbReference type="RefSeq" id="XP_007310950.1">
    <property type="nucleotide sequence ID" value="XM_007310888.1"/>
</dbReference>
<protein>
    <submittedName>
        <fullName evidence="1">Uncharacterized protein</fullName>
    </submittedName>
</protein>
<sequence>MSDSAVLQDIILEQYLWYGFLLWQAMSIYVEMPGTVSNNSCRVVEYTYPVLEIITVASTSWRLWTFTRTSSTFQYPLWVQVLQDCLVVHLVNRLNPFYTGNSRPTLSHLTWEYIALILDWQRYILGGGSKWLSSDFVWGGTQRIHGTIFKRIPNLLANRLFLNLRTHQNPRYGLSSNDPTLPAPSLAQNRPNRFLGNIGEPLDYDQWDDFLDDEDVHDEAAGNNTDSNRAQDPLMTFVPVVYEGPDAINIEMVPMQREPEPVAGPSNVTEIA</sequence>
<evidence type="ECO:0000313" key="1">
    <source>
        <dbReference type="EMBL" id="EIM79964.1"/>
    </source>
</evidence>
<dbReference type="KEGG" id="shs:STEHIDRAFT_116161"/>
<organism evidence="1 2">
    <name type="scientific">Stereum hirsutum (strain FP-91666)</name>
    <name type="common">White-rot fungus</name>
    <dbReference type="NCBI Taxonomy" id="721885"/>
    <lineage>
        <taxon>Eukaryota</taxon>
        <taxon>Fungi</taxon>
        <taxon>Dikarya</taxon>
        <taxon>Basidiomycota</taxon>
        <taxon>Agaricomycotina</taxon>
        <taxon>Agaricomycetes</taxon>
        <taxon>Russulales</taxon>
        <taxon>Stereaceae</taxon>
        <taxon>Stereum</taxon>
    </lineage>
</organism>
<dbReference type="AlphaFoldDB" id="R7RX92"/>
<evidence type="ECO:0000313" key="2">
    <source>
        <dbReference type="Proteomes" id="UP000053927"/>
    </source>
</evidence>
<reference evidence="2" key="1">
    <citation type="journal article" date="2012" name="Science">
        <title>The Paleozoic origin of enzymatic lignin decomposition reconstructed from 31 fungal genomes.</title>
        <authorList>
            <person name="Floudas D."/>
            <person name="Binder M."/>
            <person name="Riley R."/>
            <person name="Barry K."/>
            <person name="Blanchette R.A."/>
            <person name="Henrissat B."/>
            <person name="Martinez A.T."/>
            <person name="Otillar R."/>
            <person name="Spatafora J.W."/>
            <person name="Yadav J.S."/>
            <person name="Aerts A."/>
            <person name="Benoit I."/>
            <person name="Boyd A."/>
            <person name="Carlson A."/>
            <person name="Copeland A."/>
            <person name="Coutinho P.M."/>
            <person name="de Vries R.P."/>
            <person name="Ferreira P."/>
            <person name="Findley K."/>
            <person name="Foster B."/>
            <person name="Gaskell J."/>
            <person name="Glotzer D."/>
            <person name="Gorecki P."/>
            <person name="Heitman J."/>
            <person name="Hesse C."/>
            <person name="Hori C."/>
            <person name="Igarashi K."/>
            <person name="Jurgens J.A."/>
            <person name="Kallen N."/>
            <person name="Kersten P."/>
            <person name="Kohler A."/>
            <person name="Kuees U."/>
            <person name="Kumar T.K.A."/>
            <person name="Kuo A."/>
            <person name="LaButti K."/>
            <person name="Larrondo L.F."/>
            <person name="Lindquist E."/>
            <person name="Ling A."/>
            <person name="Lombard V."/>
            <person name="Lucas S."/>
            <person name="Lundell T."/>
            <person name="Martin R."/>
            <person name="McLaughlin D.J."/>
            <person name="Morgenstern I."/>
            <person name="Morin E."/>
            <person name="Murat C."/>
            <person name="Nagy L.G."/>
            <person name="Nolan M."/>
            <person name="Ohm R.A."/>
            <person name="Patyshakuliyeva A."/>
            <person name="Rokas A."/>
            <person name="Ruiz-Duenas F.J."/>
            <person name="Sabat G."/>
            <person name="Salamov A."/>
            <person name="Samejima M."/>
            <person name="Schmutz J."/>
            <person name="Slot J.C."/>
            <person name="St John F."/>
            <person name="Stenlid J."/>
            <person name="Sun H."/>
            <person name="Sun S."/>
            <person name="Syed K."/>
            <person name="Tsang A."/>
            <person name="Wiebenga A."/>
            <person name="Young D."/>
            <person name="Pisabarro A."/>
            <person name="Eastwood D.C."/>
            <person name="Martin F."/>
            <person name="Cullen D."/>
            <person name="Grigoriev I.V."/>
            <person name="Hibbett D.S."/>
        </authorList>
    </citation>
    <scope>NUCLEOTIDE SEQUENCE [LARGE SCALE GENOMIC DNA]</scope>
    <source>
        <strain evidence="2">FP-91666</strain>
    </source>
</reference>